<reference evidence="2" key="1">
    <citation type="submission" date="2016-07" db="EMBL/GenBank/DDBJ databases">
        <authorList>
            <person name="Kauffman K."/>
            <person name="Arevalo P."/>
            <person name="Polz M.F."/>
        </authorList>
    </citation>
    <scope>NUCLEOTIDE SEQUENCE</scope>
    <source>
        <strain evidence="2">10N.222.46.E12</strain>
    </source>
</reference>
<feature type="transmembrane region" description="Helical" evidence="1">
    <location>
        <begin position="20"/>
        <end position="42"/>
    </location>
</feature>
<reference evidence="2" key="2">
    <citation type="journal article" date="2018" name="Nature">
        <title>A major lineage of non-tailed dsDNA viruses as unrecognized killers of marine bacteria.</title>
        <authorList>
            <person name="Kauffman K.M."/>
            <person name="Hussain F.A."/>
            <person name="Yang J."/>
            <person name="Arevalo P."/>
            <person name="Brown J.M."/>
            <person name="Chang W.K."/>
            <person name="VanInsberghe D."/>
            <person name="Elsherbini J."/>
            <person name="Sharma R.S."/>
            <person name="Cutler M.B."/>
            <person name="Kelly L."/>
            <person name="Polz M.F."/>
        </authorList>
    </citation>
    <scope>NUCLEOTIDE SEQUENCE</scope>
    <source>
        <strain evidence="2">10N.222.46.E12</strain>
    </source>
</reference>
<evidence type="ECO:0000313" key="2">
    <source>
        <dbReference type="EMBL" id="PMP31540.1"/>
    </source>
</evidence>
<comment type="caution">
    <text evidence="2">The sequence shown here is derived from an EMBL/GenBank/DDBJ whole genome shotgun (WGS) entry which is preliminary data.</text>
</comment>
<keyword evidence="1" id="KW-1133">Transmembrane helix</keyword>
<dbReference type="AlphaFoldDB" id="A0A7Z1MLC1"/>
<sequence>MFNKVIDAEWVMIITLLPHVSLVLPFMSTCAYDVTIIILITIRANTGYLHRPETTQLSS</sequence>
<name>A0A7Z1MLC1_9VIBR</name>
<keyword evidence="1" id="KW-0472">Membrane</keyword>
<gene>
    <name evidence="2" type="ORF">BCS90_11135</name>
</gene>
<keyword evidence="1" id="KW-0812">Transmembrane</keyword>
<proteinExistence type="predicted"/>
<protein>
    <submittedName>
        <fullName evidence="2">Uncharacterized protein</fullName>
    </submittedName>
</protein>
<dbReference type="EMBL" id="MDBS01000017">
    <property type="protein sequence ID" value="PMP31540.1"/>
    <property type="molecule type" value="Genomic_DNA"/>
</dbReference>
<accession>A0A7Z1MLC1</accession>
<evidence type="ECO:0000256" key="1">
    <source>
        <dbReference type="SAM" id="Phobius"/>
    </source>
</evidence>
<organism evidence="2">
    <name type="scientific">Vibrio cyclitrophicus</name>
    <dbReference type="NCBI Taxonomy" id="47951"/>
    <lineage>
        <taxon>Bacteria</taxon>
        <taxon>Pseudomonadati</taxon>
        <taxon>Pseudomonadota</taxon>
        <taxon>Gammaproteobacteria</taxon>
        <taxon>Vibrionales</taxon>
        <taxon>Vibrionaceae</taxon>
        <taxon>Vibrio</taxon>
    </lineage>
</organism>